<keyword evidence="2" id="KW-0489">Methyltransferase</keyword>
<dbReference type="GO" id="GO:0008176">
    <property type="term" value="F:tRNA (guanine(46)-N7)-methyltransferase activity"/>
    <property type="evidence" value="ECO:0007669"/>
    <property type="project" value="UniProtKB-EC"/>
</dbReference>
<gene>
    <name evidence="2" type="ORF">AVDCRST_MAG91-2657</name>
</gene>
<dbReference type="EC" id="2.1.1.33" evidence="2"/>
<keyword evidence="2" id="KW-0808">Transferase</keyword>
<feature type="non-terminal residue" evidence="2">
    <location>
        <position position="45"/>
    </location>
</feature>
<dbReference type="EMBL" id="CADCVX010000472">
    <property type="protein sequence ID" value="CAA9527405.1"/>
    <property type="molecule type" value="Genomic_DNA"/>
</dbReference>
<name>A0A6J4TLZ9_9SPHN</name>
<dbReference type="AlphaFoldDB" id="A0A6J4TLZ9"/>
<feature type="non-terminal residue" evidence="2">
    <location>
        <position position="1"/>
    </location>
</feature>
<organism evidence="2">
    <name type="scientific">uncultured Sphingomonadaceae bacterium</name>
    <dbReference type="NCBI Taxonomy" id="169976"/>
    <lineage>
        <taxon>Bacteria</taxon>
        <taxon>Pseudomonadati</taxon>
        <taxon>Pseudomonadota</taxon>
        <taxon>Alphaproteobacteria</taxon>
        <taxon>Sphingomonadales</taxon>
        <taxon>Sphingomonadaceae</taxon>
        <taxon>environmental samples</taxon>
    </lineage>
</organism>
<reference evidence="2" key="1">
    <citation type="submission" date="2020-02" db="EMBL/GenBank/DDBJ databases">
        <authorList>
            <person name="Meier V. D."/>
        </authorList>
    </citation>
    <scope>NUCLEOTIDE SEQUENCE</scope>
    <source>
        <strain evidence="2">AVDCRST_MAG91</strain>
    </source>
</reference>
<evidence type="ECO:0000256" key="1">
    <source>
        <dbReference type="SAM" id="MobiDB-lite"/>
    </source>
</evidence>
<feature type="region of interest" description="Disordered" evidence="1">
    <location>
        <begin position="1"/>
        <end position="45"/>
    </location>
</feature>
<proteinExistence type="predicted"/>
<accession>A0A6J4TLZ9</accession>
<protein>
    <submittedName>
        <fullName evidence="2">tRNA (Guanine(46)-N(7))-methyltransferase</fullName>
        <ecNumber evidence="2">2.1.1.33</ecNumber>
    </submittedName>
</protein>
<evidence type="ECO:0000313" key="2">
    <source>
        <dbReference type="EMBL" id="CAA9527405.1"/>
    </source>
</evidence>
<sequence>PATSTGARARRATSSRVPTTGRRRATSARRERRDTKSGISATVGH</sequence>